<dbReference type="PANTHER" id="PTHR24006">
    <property type="entry name" value="UBIQUITIN CARBOXYL-TERMINAL HYDROLASE"/>
    <property type="match status" value="1"/>
</dbReference>
<dbReference type="GO" id="GO:0005829">
    <property type="term" value="C:cytosol"/>
    <property type="evidence" value="ECO:0007669"/>
    <property type="project" value="TreeGrafter"/>
</dbReference>
<dbReference type="InterPro" id="IPR050164">
    <property type="entry name" value="Peptidase_C19"/>
</dbReference>
<dbReference type="GO" id="GO:0004843">
    <property type="term" value="F:cysteine-type deubiquitinase activity"/>
    <property type="evidence" value="ECO:0007669"/>
    <property type="project" value="UniProtKB-UniRule"/>
</dbReference>
<reference evidence="4 5" key="1">
    <citation type="journal article" date="2023" name="Mol. Biol. Evol.">
        <title>Genomics of Secondarily Temperate Adaptation in the Only Non-Antarctic Icefish.</title>
        <authorList>
            <person name="Rivera-Colon A.G."/>
            <person name="Rayamajhi N."/>
            <person name="Minhas B.F."/>
            <person name="Madrigal G."/>
            <person name="Bilyk K.T."/>
            <person name="Yoon V."/>
            <person name="Hune M."/>
            <person name="Gregory S."/>
            <person name="Cheng C.H.C."/>
            <person name="Catchen J.M."/>
        </authorList>
    </citation>
    <scope>NUCLEOTIDE SEQUENCE [LARGE SCALE GENOMIC DNA]</scope>
    <source>
        <strain evidence="4">JC2023a</strain>
    </source>
</reference>
<dbReference type="PROSITE" id="PS50235">
    <property type="entry name" value="USP_3"/>
    <property type="match status" value="1"/>
</dbReference>
<dbReference type="Proteomes" id="UP001335648">
    <property type="component" value="Unassembled WGS sequence"/>
</dbReference>
<feature type="compositionally biased region" description="Basic and acidic residues" evidence="2">
    <location>
        <begin position="110"/>
        <end position="325"/>
    </location>
</feature>
<dbReference type="InterPro" id="IPR001394">
    <property type="entry name" value="Peptidase_C19_UCH"/>
</dbReference>
<keyword evidence="5" id="KW-1185">Reference proteome</keyword>
<keyword evidence="1" id="KW-0645">Protease</keyword>
<feature type="compositionally biased region" description="Acidic residues" evidence="2">
    <location>
        <begin position="97"/>
        <end position="109"/>
    </location>
</feature>
<feature type="domain" description="USP" evidence="3">
    <location>
        <begin position="406"/>
        <end position="711"/>
    </location>
</feature>
<evidence type="ECO:0000256" key="2">
    <source>
        <dbReference type="SAM" id="MobiDB-lite"/>
    </source>
</evidence>
<evidence type="ECO:0000313" key="4">
    <source>
        <dbReference type="EMBL" id="KAK5897528.1"/>
    </source>
</evidence>
<dbReference type="SUPFAM" id="SSF54001">
    <property type="entry name" value="Cysteine proteinases"/>
    <property type="match status" value="1"/>
</dbReference>
<protein>
    <recommendedName>
        <fullName evidence="1">Ubiquitin carboxyl-terminal hydrolase</fullName>
        <ecNumber evidence="1">3.4.19.12</ecNumber>
    </recommendedName>
</protein>
<name>A0AAN8C8D9_9TELE</name>
<evidence type="ECO:0000259" key="3">
    <source>
        <dbReference type="PROSITE" id="PS50235"/>
    </source>
</evidence>
<keyword evidence="1" id="KW-0378">Hydrolase</keyword>
<dbReference type="InterPro" id="IPR038765">
    <property type="entry name" value="Papain-like_cys_pep_sf"/>
</dbReference>
<feature type="region of interest" description="Disordered" evidence="2">
    <location>
        <begin position="1"/>
        <end position="325"/>
    </location>
</feature>
<dbReference type="EC" id="3.4.19.12" evidence="1"/>
<feature type="compositionally biased region" description="Basic and acidic residues" evidence="2">
    <location>
        <begin position="9"/>
        <end position="19"/>
    </location>
</feature>
<keyword evidence="1" id="KW-0833">Ubl conjugation pathway</keyword>
<dbReference type="PROSITE" id="PS00973">
    <property type="entry name" value="USP_2"/>
    <property type="match status" value="1"/>
</dbReference>
<sequence>MFHFLRKNNTSEKVKETRSKPCSISSGRVPDAAAKPSSETRTGRTAWIYRLFRPTQKNRKVVPYEGTEQKTPHTPHRSPAREAPCEVTEVQRFSPSIDDEEEEQEQEAEEEKKKKVPEVQRKVPEVQRKVPEVQEEKRKVPEVQEEKKKVPEVQEEKRKVPEVQEEKTKVPEVQEEKTKVPEVQTEKKKVPEVQEEKRKVPEVQEEKKKVPEVQEEKTKVPEVQEEEKKVPEVQEEKTKVPEVQEEEKKVPEVQEEKRKVPEVQEEKRKVPEVQEEEKKVPEVQEEKTKVPEVQEEEKKVPEVQEEKRKVPEVQEEEKKVPEVQEEKRKVPEVQEEEKKVPEVQEETEKVELPVIGGKKERIINIPVTKKKEDTNTVLIHDTSPIRKRERYVPVNEGVRGGRQDWLGFPNPGNLCYMNSSLQGLLTLKGFIRDLSQQQEVWSHLPEAKIIRRFMNIVGCHRSADHTLKCWVLLLFKKALSVRAPEFRNNGQQDAHEFLTTVLDQMRGVAPQLQDIAACLGRAYRCPVEEHLVFRMQNTRTCRSCGAGSTREEDYTNLSLKLLPGASVGDMLQSYLMKTELDFRCDCGSNRSVQQPAFKTLPKVLILHVRRICFTPSMQLVKLSDPVTIFRELMVSSTEDTGWYSLVSIINHLGNNTNSGHYISDVLHPEAGLDDPSDRWLTCNDAEVTRTTGEAVCQERRDTAFILFYQRRQL</sequence>
<dbReference type="EMBL" id="JAULUE010002053">
    <property type="protein sequence ID" value="KAK5897528.1"/>
    <property type="molecule type" value="Genomic_DNA"/>
</dbReference>
<dbReference type="PANTHER" id="PTHR24006:SF915">
    <property type="entry name" value="UBIQUITIN CARBOXYL-TERMINAL HYDROLASE-RELATED"/>
    <property type="match status" value="1"/>
</dbReference>
<dbReference type="PROSITE" id="PS00972">
    <property type="entry name" value="USP_1"/>
    <property type="match status" value="1"/>
</dbReference>
<accession>A0AAN8C8D9</accession>
<dbReference type="GO" id="GO:0005634">
    <property type="term" value="C:nucleus"/>
    <property type="evidence" value="ECO:0007669"/>
    <property type="project" value="TreeGrafter"/>
</dbReference>
<dbReference type="CDD" id="cd02257">
    <property type="entry name" value="Peptidase_C19"/>
    <property type="match status" value="1"/>
</dbReference>
<dbReference type="GO" id="GO:0016579">
    <property type="term" value="P:protein deubiquitination"/>
    <property type="evidence" value="ECO:0007669"/>
    <property type="project" value="InterPro"/>
</dbReference>
<dbReference type="InterPro" id="IPR028889">
    <property type="entry name" value="USP"/>
</dbReference>
<dbReference type="Pfam" id="PF00443">
    <property type="entry name" value="UCH"/>
    <property type="match status" value="1"/>
</dbReference>
<evidence type="ECO:0000256" key="1">
    <source>
        <dbReference type="RuleBase" id="RU366025"/>
    </source>
</evidence>
<evidence type="ECO:0000313" key="5">
    <source>
        <dbReference type="Proteomes" id="UP001335648"/>
    </source>
</evidence>
<comment type="similarity">
    <text evidence="1">Belongs to the peptidase C19 family.</text>
</comment>
<gene>
    <name evidence="4" type="ORF">CesoFtcFv8_010584</name>
</gene>
<dbReference type="InterPro" id="IPR018200">
    <property type="entry name" value="USP_CS"/>
</dbReference>
<keyword evidence="1" id="KW-0788">Thiol protease</keyword>
<dbReference type="GO" id="GO:0000082">
    <property type="term" value="P:G1/S transition of mitotic cell cycle"/>
    <property type="evidence" value="ECO:0007669"/>
    <property type="project" value="TreeGrafter"/>
</dbReference>
<comment type="catalytic activity">
    <reaction evidence="1">
        <text>Thiol-dependent hydrolysis of ester, thioester, amide, peptide and isopeptide bonds formed by the C-terminal Gly of ubiquitin (a 76-residue protein attached to proteins as an intracellular targeting signal).</text>
        <dbReference type="EC" id="3.4.19.12"/>
    </reaction>
</comment>
<comment type="caution">
    <text evidence="4">The sequence shown here is derived from an EMBL/GenBank/DDBJ whole genome shotgun (WGS) entry which is preliminary data.</text>
</comment>
<organism evidence="4 5">
    <name type="scientific">Champsocephalus esox</name>
    <name type="common">pike icefish</name>
    <dbReference type="NCBI Taxonomy" id="159716"/>
    <lineage>
        <taxon>Eukaryota</taxon>
        <taxon>Metazoa</taxon>
        <taxon>Chordata</taxon>
        <taxon>Craniata</taxon>
        <taxon>Vertebrata</taxon>
        <taxon>Euteleostomi</taxon>
        <taxon>Actinopterygii</taxon>
        <taxon>Neopterygii</taxon>
        <taxon>Teleostei</taxon>
        <taxon>Neoteleostei</taxon>
        <taxon>Acanthomorphata</taxon>
        <taxon>Eupercaria</taxon>
        <taxon>Perciformes</taxon>
        <taxon>Notothenioidei</taxon>
        <taxon>Channichthyidae</taxon>
        <taxon>Champsocephalus</taxon>
    </lineage>
</organism>
<proteinExistence type="inferred from homology"/>
<dbReference type="GO" id="GO:0006508">
    <property type="term" value="P:proteolysis"/>
    <property type="evidence" value="ECO:0007669"/>
    <property type="project" value="UniProtKB-KW"/>
</dbReference>
<dbReference type="Gene3D" id="3.90.70.10">
    <property type="entry name" value="Cysteine proteinases"/>
    <property type="match status" value="1"/>
</dbReference>
<dbReference type="AlphaFoldDB" id="A0AAN8C8D9"/>